<name>A0A6S6T2C8_9BACT</name>
<dbReference type="EMBL" id="CACVAQ010000187">
    <property type="protein sequence ID" value="CAA6812474.1"/>
    <property type="molecule type" value="Genomic_DNA"/>
</dbReference>
<feature type="domain" description="Sulfatase-modifying factor enzyme-like" evidence="2">
    <location>
        <begin position="53"/>
        <end position="364"/>
    </location>
</feature>
<dbReference type="PANTHER" id="PTHR23150:SF19">
    <property type="entry name" value="FORMYLGLYCINE-GENERATING ENZYME"/>
    <property type="match status" value="1"/>
</dbReference>
<proteinExistence type="predicted"/>
<gene>
    <name evidence="3" type="ORF">HELGO_WM15166</name>
</gene>
<dbReference type="AlphaFoldDB" id="A0A6S6T2C8"/>
<dbReference type="InterPro" id="IPR005532">
    <property type="entry name" value="SUMF_dom"/>
</dbReference>
<dbReference type="PROSITE" id="PS51257">
    <property type="entry name" value="PROKAR_LIPOPROTEIN"/>
    <property type="match status" value="1"/>
</dbReference>
<dbReference type="InterPro" id="IPR016187">
    <property type="entry name" value="CTDL_fold"/>
</dbReference>
<dbReference type="Gene3D" id="3.90.1580.10">
    <property type="entry name" value="paralog of FGE (formylglycine-generating enzyme)"/>
    <property type="match status" value="1"/>
</dbReference>
<feature type="compositionally biased region" description="Basic residues" evidence="1">
    <location>
        <begin position="493"/>
        <end position="502"/>
    </location>
</feature>
<accession>A0A6S6T2C8</accession>
<evidence type="ECO:0000259" key="2">
    <source>
        <dbReference type="Pfam" id="PF03781"/>
    </source>
</evidence>
<dbReference type="PANTHER" id="PTHR23150">
    <property type="entry name" value="SULFATASE MODIFYING FACTOR 1, 2"/>
    <property type="match status" value="1"/>
</dbReference>
<evidence type="ECO:0000256" key="1">
    <source>
        <dbReference type="SAM" id="MobiDB-lite"/>
    </source>
</evidence>
<sequence>MKKIFLFGLLGMLIAMSSCKKEERSSTTGWVYNSPDWGGFEKSMDYQGQETGPNLVFIEGGTFNMGQTEEDVMKDYRGIPRRVTVSSFYMDETEVSNIAYLEYLFWLQRVHSSMPQLHKKALPDTLVWLEELSYNEPYVETYLRHPAYMDYPLVGVTWLQAQEYCKWRTDRVNEMILIESGKIARDMEGQQGANNFVTESYLAGLYEADPGDKPMVSPSTGEERPVKFEDGIILPDYRLPSEAEWEYAALALVGNQAYARDERISDRRIYPWDGTTVRYPQHGRYQGMIVANFKRGRGDYMGMAGALNDNASITAPVQSYVPNDYGLYNMGGNVNEWVQDVYRPMTSTTLRDVETQDLNPYRGNVFMEIELDADGKPQLDNDSTAPGRLKYKELDADEIANRRNFQFSNVINHLDGDAQSEATYEYGKHSLVSDKARVFKGGAWNDRAYWLSPGTRRFLEEDKSSAYLGFRCAMTRTGSPKGNGSKGGNQFKTTKRQTKRRY</sequence>
<evidence type="ECO:0000313" key="3">
    <source>
        <dbReference type="EMBL" id="CAA6812474.1"/>
    </source>
</evidence>
<dbReference type="GO" id="GO:0120147">
    <property type="term" value="F:formylglycine-generating oxidase activity"/>
    <property type="evidence" value="ECO:0007669"/>
    <property type="project" value="TreeGrafter"/>
</dbReference>
<dbReference type="InterPro" id="IPR051043">
    <property type="entry name" value="Sulfatase_Mod_Factor_Kinase"/>
</dbReference>
<feature type="region of interest" description="Disordered" evidence="1">
    <location>
        <begin position="478"/>
        <end position="502"/>
    </location>
</feature>
<dbReference type="Pfam" id="PF03781">
    <property type="entry name" value="FGE-sulfatase"/>
    <property type="match status" value="1"/>
</dbReference>
<protein>
    <submittedName>
        <fullName evidence="3">GldJ</fullName>
    </submittedName>
</protein>
<dbReference type="InterPro" id="IPR042095">
    <property type="entry name" value="SUMF_sf"/>
</dbReference>
<reference evidence="3" key="1">
    <citation type="submission" date="2020-01" db="EMBL/GenBank/DDBJ databases">
        <authorList>
            <person name="Meier V. D."/>
            <person name="Meier V D."/>
        </authorList>
    </citation>
    <scope>NUCLEOTIDE SEQUENCE</scope>
    <source>
        <strain evidence="3">HLG_WM_MAG_10</strain>
    </source>
</reference>
<dbReference type="SUPFAM" id="SSF56436">
    <property type="entry name" value="C-type lectin-like"/>
    <property type="match status" value="1"/>
</dbReference>
<organism evidence="3">
    <name type="scientific">uncultured Aureispira sp</name>
    <dbReference type="NCBI Taxonomy" id="1331704"/>
    <lineage>
        <taxon>Bacteria</taxon>
        <taxon>Pseudomonadati</taxon>
        <taxon>Bacteroidota</taxon>
        <taxon>Saprospiria</taxon>
        <taxon>Saprospirales</taxon>
        <taxon>Saprospiraceae</taxon>
        <taxon>Aureispira</taxon>
        <taxon>environmental samples</taxon>
    </lineage>
</organism>